<gene>
    <name evidence="4" type="ORF">ZOSMA_116G00190</name>
</gene>
<dbReference type="SUPFAM" id="SSF54791">
    <property type="entry name" value="Eukaryotic type KH-domain (KH-domain type I)"/>
    <property type="match status" value="3"/>
</dbReference>
<dbReference type="Pfam" id="PF00013">
    <property type="entry name" value="KH_1"/>
    <property type="match status" value="3"/>
</dbReference>
<keyword evidence="2" id="KW-0694">RNA-binding</keyword>
<accession>A0A0K9Q279</accession>
<feature type="domain" description="K Homology" evidence="3">
    <location>
        <begin position="324"/>
        <end position="394"/>
    </location>
</feature>
<dbReference type="InterPro" id="IPR036612">
    <property type="entry name" value="KH_dom_type_1_sf"/>
</dbReference>
<sequence>MDSAASDPVHNGSIEIKLEPSFQSDSTDFQPLNGGLAVGASGDAVVSEINKWPGWPGHNAFRIVMPVMKVGCLIGRKGELIRRMCDETGARIRILEGVIGTNDRIVLISAKEEPEVEFSPAMNGVLQVFKRIIGISDGEPDSEETVSQTFCSLRLLMASSQAISLIGKGGAIIKFIQETSGASIRVLPGEDLPFYAVSDERVVESHGEPLRVLKALELIVKQLRKFLVDQSVIPLYERNLSSSTPFVVQDRVIDKIQSLGHVTSYTGISNDHNPPLKLDRLCYDRESNYDSHGQRSGLSLYGQDPALTVHHPPALARSVGAIVTQVTQTMQIPLSYAESIIGIGGANIAYIRRSSGAILTVQESRGLLDEITVEIKGSATQVQTAQQLIQDFIANHREPASHGYNSHDPAGYMSIGGSGAYSRSGPGASSYLPSTLPSQYYGSSGGMGGGGYGNYRY</sequence>
<dbReference type="OrthoDB" id="442947at2759"/>
<proteinExistence type="predicted"/>
<dbReference type="PANTHER" id="PTHR10288">
    <property type="entry name" value="KH DOMAIN CONTAINING RNA BINDING PROTEIN"/>
    <property type="match status" value="1"/>
</dbReference>
<dbReference type="SMART" id="SM00322">
    <property type="entry name" value="KH"/>
    <property type="match status" value="3"/>
</dbReference>
<name>A0A0K9Q279_ZOSMR</name>
<dbReference type="STRING" id="29655.A0A0K9Q279"/>
<dbReference type="EMBL" id="LFYR01000182">
    <property type="protein sequence ID" value="KMZ75294.1"/>
    <property type="molecule type" value="Genomic_DNA"/>
</dbReference>
<evidence type="ECO:0000256" key="2">
    <source>
        <dbReference type="PROSITE-ProRule" id="PRU00117"/>
    </source>
</evidence>
<reference evidence="5" key="1">
    <citation type="journal article" date="2016" name="Nature">
        <title>The genome of the seagrass Zostera marina reveals angiosperm adaptation to the sea.</title>
        <authorList>
            <person name="Olsen J.L."/>
            <person name="Rouze P."/>
            <person name="Verhelst B."/>
            <person name="Lin Y.-C."/>
            <person name="Bayer T."/>
            <person name="Collen J."/>
            <person name="Dattolo E."/>
            <person name="De Paoli E."/>
            <person name="Dittami S."/>
            <person name="Maumus F."/>
            <person name="Michel G."/>
            <person name="Kersting A."/>
            <person name="Lauritano C."/>
            <person name="Lohaus R."/>
            <person name="Toepel M."/>
            <person name="Tonon T."/>
            <person name="Vanneste K."/>
            <person name="Amirebrahimi M."/>
            <person name="Brakel J."/>
            <person name="Bostroem C."/>
            <person name="Chovatia M."/>
            <person name="Grimwood J."/>
            <person name="Jenkins J.W."/>
            <person name="Jueterbock A."/>
            <person name="Mraz A."/>
            <person name="Stam W.T."/>
            <person name="Tice H."/>
            <person name="Bornberg-Bauer E."/>
            <person name="Green P.J."/>
            <person name="Pearson G.A."/>
            <person name="Procaccini G."/>
            <person name="Duarte C.M."/>
            <person name="Schmutz J."/>
            <person name="Reusch T.B.H."/>
            <person name="Van de Peer Y."/>
        </authorList>
    </citation>
    <scope>NUCLEOTIDE SEQUENCE [LARGE SCALE GENOMIC DNA]</scope>
    <source>
        <strain evidence="5">cv. Finnish</strain>
    </source>
</reference>
<evidence type="ECO:0000259" key="3">
    <source>
        <dbReference type="SMART" id="SM00322"/>
    </source>
</evidence>
<dbReference type="Gene3D" id="3.30.1370.10">
    <property type="entry name" value="K Homology domain, type 1"/>
    <property type="match status" value="3"/>
</dbReference>
<dbReference type="CDD" id="cd22461">
    <property type="entry name" value="KH-I_PEPPER_like_rpt3"/>
    <property type="match status" value="1"/>
</dbReference>
<feature type="domain" description="K Homology" evidence="3">
    <location>
        <begin position="149"/>
        <end position="224"/>
    </location>
</feature>
<dbReference type="InterPro" id="IPR004087">
    <property type="entry name" value="KH_dom"/>
</dbReference>
<dbReference type="AlphaFoldDB" id="A0A0K9Q279"/>
<keyword evidence="5" id="KW-1185">Reference proteome</keyword>
<dbReference type="CDD" id="cd22459">
    <property type="entry name" value="KH-I_PEPPER_rpt1_like"/>
    <property type="match status" value="1"/>
</dbReference>
<evidence type="ECO:0000256" key="1">
    <source>
        <dbReference type="ARBA" id="ARBA00022737"/>
    </source>
</evidence>
<evidence type="ECO:0000313" key="5">
    <source>
        <dbReference type="Proteomes" id="UP000036987"/>
    </source>
</evidence>
<keyword evidence="1" id="KW-0677">Repeat</keyword>
<dbReference type="InterPro" id="IPR004088">
    <property type="entry name" value="KH_dom_type_1"/>
</dbReference>
<dbReference type="GO" id="GO:0005737">
    <property type="term" value="C:cytoplasm"/>
    <property type="evidence" value="ECO:0000318"/>
    <property type="project" value="GO_Central"/>
</dbReference>
<dbReference type="OMA" id="AGQDERI"/>
<organism evidence="4 5">
    <name type="scientific">Zostera marina</name>
    <name type="common">Eelgrass</name>
    <dbReference type="NCBI Taxonomy" id="29655"/>
    <lineage>
        <taxon>Eukaryota</taxon>
        <taxon>Viridiplantae</taxon>
        <taxon>Streptophyta</taxon>
        <taxon>Embryophyta</taxon>
        <taxon>Tracheophyta</taxon>
        <taxon>Spermatophyta</taxon>
        <taxon>Magnoliopsida</taxon>
        <taxon>Liliopsida</taxon>
        <taxon>Zosteraceae</taxon>
        <taxon>Zostera</taxon>
    </lineage>
</organism>
<dbReference type="CDD" id="cd22460">
    <property type="entry name" value="KH-I_PEPPER_rpt2_like"/>
    <property type="match status" value="1"/>
</dbReference>
<comment type="caution">
    <text evidence="4">The sequence shown here is derived from an EMBL/GenBank/DDBJ whole genome shotgun (WGS) entry which is preliminary data.</text>
</comment>
<protein>
    <submittedName>
        <fullName evidence="4">Putative Poly(RC)-binding protein</fullName>
    </submittedName>
</protein>
<evidence type="ECO:0000313" key="4">
    <source>
        <dbReference type="EMBL" id="KMZ75294.1"/>
    </source>
</evidence>
<feature type="domain" description="K Homology" evidence="3">
    <location>
        <begin position="57"/>
        <end position="137"/>
    </location>
</feature>
<dbReference type="Proteomes" id="UP000036987">
    <property type="component" value="Unassembled WGS sequence"/>
</dbReference>
<dbReference type="PROSITE" id="PS50084">
    <property type="entry name" value="KH_TYPE_1"/>
    <property type="match status" value="3"/>
</dbReference>
<dbReference type="GO" id="GO:0003729">
    <property type="term" value="F:mRNA binding"/>
    <property type="evidence" value="ECO:0000318"/>
    <property type="project" value="GO_Central"/>
</dbReference>
<dbReference type="GO" id="GO:0005634">
    <property type="term" value="C:nucleus"/>
    <property type="evidence" value="ECO:0000318"/>
    <property type="project" value="GO_Central"/>
</dbReference>